<feature type="transmembrane region" description="Helical" evidence="1">
    <location>
        <begin position="132"/>
        <end position="150"/>
    </location>
</feature>
<dbReference type="Proteomes" id="UP000240971">
    <property type="component" value="Unassembled WGS sequence"/>
</dbReference>
<evidence type="ECO:0000313" key="2">
    <source>
        <dbReference type="EMBL" id="PSL47317.1"/>
    </source>
</evidence>
<dbReference type="RefSeq" id="WP_106527782.1">
    <property type="nucleotide sequence ID" value="NZ_PYAW01000002.1"/>
</dbReference>
<feature type="transmembrane region" description="Helical" evidence="1">
    <location>
        <begin position="91"/>
        <end position="112"/>
    </location>
</feature>
<keyword evidence="1" id="KW-1133">Transmembrane helix</keyword>
<gene>
    <name evidence="2" type="ORF">CLV51_102163</name>
</gene>
<dbReference type="AlphaFoldDB" id="A0A2P8HM89"/>
<dbReference type="EMBL" id="PYAW01000002">
    <property type="protein sequence ID" value="PSL47317.1"/>
    <property type="molecule type" value="Genomic_DNA"/>
</dbReference>
<keyword evidence="1" id="KW-0472">Membrane</keyword>
<protein>
    <recommendedName>
        <fullName evidence="4">O-antigen ligase-like membrane protein</fullName>
    </recommendedName>
</protein>
<feature type="transmembrane region" description="Helical" evidence="1">
    <location>
        <begin position="53"/>
        <end position="75"/>
    </location>
</feature>
<evidence type="ECO:0000313" key="3">
    <source>
        <dbReference type="Proteomes" id="UP000240971"/>
    </source>
</evidence>
<comment type="caution">
    <text evidence="2">The sequence shown here is derived from an EMBL/GenBank/DDBJ whole genome shotgun (WGS) entry which is preliminary data.</text>
</comment>
<reference evidence="2 3" key="1">
    <citation type="submission" date="2018-03" db="EMBL/GenBank/DDBJ databases">
        <title>Genomic Encyclopedia of Archaeal and Bacterial Type Strains, Phase II (KMG-II): from individual species to whole genera.</title>
        <authorList>
            <person name="Goeker M."/>
        </authorList>
    </citation>
    <scope>NUCLEOTIDE SEQUENCE [LARGE SCALE GENOMIC DNA]</scope>
    <source>
        <strain evidence="2 3">DSM 24859</strain>
    </source>
</reference>
<feature type="transmembrane region" description="Helical" evidence="1">
    <location>
        <begin position="279"/>
        <end position="298"/>
    </location>
</feature>
<feature type="transmembrane region" description="Helical" evidence="1">
    <location>
        <begin position="402"/>
        <end position="423"/>
    </location>
</feature>
<evidence type="ECO:0000256" key="1">
    <source>
        <dbReference type="SAM" id="Phobius"/>
    </source>
</evidence>
<keyword evidence="1" id="KW-0812">Transmembrane</keyword>
<dbReference type="OrthoDB" id="630610at2"/>
<sequence>MDSGYSFLFSDNIYVECFRETMPLLISGILLYLYYKKQIHAIDALLYAFATEAYTMIVIGPTFTATFFISIVFLIDQVHQLLSGKLYIKRAYLLLLILPLLSSIAVFLIVQFYKDPFYYPGGKLYVFYTRPLYFYLKTYLPLFAIGAKIVQEKDQFNFDDFLTTIKTIAKFSCIIAALQIFAEFSFNNLALDEILGLQRRYLQEQSNDVFSLRIQALFSEPKIFSAFLSLSIPVFLKDRNFRMAGIAFLAGILTVSQTFWINLVAGSLVFLIFPRMQSVRLKIIGSLLSIVCLFLAVAGSKEYFIKEYAANQQNTFYQLIFKRSAYRYDTDLWGKNNILLGMPLQRELELPVVDFLKDEPYLLLSGYGGGNSTFIPPQYFFGQLNYENRLAGIGGNNLNMRWFFILAEFGGFALLGFFLILTQSKYNIPPFQNNYFAFIWICFFFSQIDLLLVIVALLSAYDAENQPSDYISI</sequence>
<feature type="transmembrane region" description="Helical" evidence="1">
    <location>
        <begin position="248"/>
        <end position="273"/>
    </location>
</feature>
<organism evidence="2 3">
    <name type="scientific">Chitinophaga niastensis</name>
    <dbReference type="NCBI Taxonomy" id="536980"/>
    <lineage>
        <taxon>Bacteria</taxon>
        <taxon>Pseudomonadati</taxon>
        <taxon>Bacteroidota</taxon>
        <taxon>Chitinophagia</taxon>
        <taxon>Chitinophagales</taxon>
        <taxon>Chitinophagaceae</taxon>
        <taxon>Chitinophaga</taxon>
    </lineage>
</organism>
<proteinExistence type="predicted"/>
<evidence type="ECO:0008006" key="4">
    <source>
        <dbReference type="Google" id="ProtNLM"/>
    </source>
</evidence>
<keyword evidence="3" id="KW-1185">Reference proteome</keyword>
<feature type="transmembrane region" description="Helical" evidence="1">
    <location>
        <begin position="435"/>
        <end position="458"/>
    </location>
</feature>
<name>A0A2P8HM89_CHINA</name>
<accession>A0A2P8HM89</accession>